<name>A0A0G0N0D0_9BACT</name>
<feature type="transmembrane region" description="Helical" evidence="1">
    <location>
        <begin position="59"/>
        <end position="77"/>
    </location>
</feature>
<feature type="transmembrane region" description="Helical" evidence="1">
    <location>
        <begin position="32"/>
        <end position="53"/>
    </location>
</feature>
<sequence length="129" mass="15070">MDCLFANIMMGSWLGDYLTQSRLMALTKSEKSFRGVTICFLHCAIYTVSVCLFLQRFDLYTVGVIFLSHFPIDYWSLGQKWLDMIKGRNIVKAFNSADKYHQIDLIFSCIVYKEVDNALHIIIMYLFLQ</sequence>
<keyword evidence="1" id="KW-0472">Membrane</keyword>
<dbReference type="Proteomes" id="UP000034022">
    <property type="component" value="Unassembled WGS sequence"/>
</dbReference>
<accession>A0A0G0N0D0</accession>
<comment type="caution">
    <text evidence="2">The sequence shown here is derived from an EMBL/GenBank/DDBJ whole genome shotgun (WGS) entry which is preliminary data.</text>
</comment>
<protein>
    <submittedName>
        <fullName evidence="2">Uncharacterized protein</fullName>
    </submittedName>
</protein>
<reference evidence="2 3" key="1">
    <citation type="journal article" date="2015" name="Nature">
        <title>rRNA introns, odd ribosomes, and small enigmatic genomes across a large radiation of phyla.</title>
        <authorList>
            <person name="Brown C.T."/>
            <person name="Hug L.A."/>
            <person name="Thomas B.C."/>
            <person name="Sharon I."/>
            <person name="Castelle C.J."/>
            <person name="Singh A."/>
            <person name="Wilkins M.J."/>
            <person name="Williams K.H."/>
            <person name="Banfield J.F."/>
        </authorList>
    </citation>
    <scope>NUCLEOTIDE SEQUENCE [LARGE SCALE GENOMIC DNA]</scope>
</reference>
<organism evidence="2 3">
    <name type="scientific">Candidatus Falkowbacteria bacterium GW2011_GWE1_38_31</name>
    <dbReference type="NCBI Taxonomy" id="1618638"/>
    <lineage>
        <taxon>Bacteria</taxon>
        <taxon>Candidatus Falkowiibacteriota</taxon>
    </lineage>
</organism>
<dbReference type="Pfam" id="PF11750">
    <property type="entry name" value="DUF3307"/>
    <property type="match status" value="1"/>
</dbReference>
<gene>
    <name evidence="2" type="ORF">US91_C0004G0056</name>
</gene>
<evidence type="ECO:0000256" key="1">
    <source>
        <dbReference type="SAM" id="Phobius"/>
    </source>
</evidence>
<proteinExistence type="predicted"/>
<evidence type="ECO:0000313" key="2">
    <source>
        <dbReference type="EMBL" id="KKQ70571.1"/>
    </source>
</evidence>
<dbReference type="EMBL" id="LBUU01000004">
    <property type="protein sequence ID" value="KKQ70571.1"/>
    <property type="molecule type" value="Genomic_DNA"/>
</dbReference>
<keyword evidence="1" id="KW-0812">Transmembrane</keyword>
<evidence type="ECO:0000313" key="3">
    <source>
        <dbReference type="Proteomes" id="UP000034022"/>
    </source>
</evidence>
<dbReference type="InterPro" id="IPR021737">
    <property type="entry name" value="Phage_phiKZ_Orf197"/>
</dbReference>
<keyword evidence="1" id="KW-1133">Transmembrane helix</keyword>
<dbReference type="AlphaFoldDB" id="A0A0G0N0D0"/>